<dbReference type="Proteomes" id="UP000677228">
    <property type="component" value="Unassembled WGS sequence"/>
</dbReference>
<protein>
    <submittedName>
        <fullName evidence="3">Uncharacterized protein</fullName>
    </submittedName>
</protein>
<evidence type="ECO:0000256" key="1">
    <source>
        <dbReference type="SAM" id="MobiDB-lite"/>
    </source>
</evidence>
<accession>A0A8S2R473</accession>
<gene>
    <name evidence="2" type="ORF">OVA965_LOCUS29980</name>
    <name evidence="3" type="ORF">TMI583_LOCUS30770</name>
</gene>
<evidence type="ECO:0000313" key="4">
    <source>
        <dbReference type="Proteomes" id="UP000682733"/>
    </source>
</evidence>
<feature type="region of interest" description="Disordered" evidence="1">
    <location>
        <begin position="652"/>
        <end position="671"/>
    </location>
</feature>
<feature type="non-terminal residue" evidence="3">
    <location>
        <position position="1"/>
    </location>
</feature>
<evidence type="ECO:0000313" key="3">
    <source>
        <dbReference type="EMBL" id="CAF4144378.1"/>
    </source>
</evidence>
<comment type="caution">
    <text evidence="3">The sequence shown here is derived from an EMBL/GenBank/DDBJ whole genome shotgun (WGS) entry which is preliminary data.</text>
</comment>
<proteinExistence type="predicted"/>
<reference evidence="3" key="1">
    <citation type="submission" date="2021-02" db="EMBL/GenBank/DDBJ databases">
        <authorList>
            <person name="Nowell W R."/>
        </authorList>
    </citation>
    <scope>NUCLEOTIDE SEQUENCE</scope>
</reference>
<dbReference type="AlphaFoldDB" id="A0A8S2R473"/>
<dbReference type="EMBL" id="CAJOBA010043097">
    <property type="protein sequence ID" value="CAF4144378.1"/>
    <property type="molecule type" value="Genomic_DNA"/>
</dbReference>
<name>A0A8S2R473_9BILA</name>
<evidence type="ECO:0000313" key="2">
    <source>
        <dbReference type="EMBL" id="CAF1333040.1"/>
    </source>
</evidence>
<dbReference type="Proteomes" id="UP000682733">
    <property type="component" value="Unassembled WGS sequence"/>
</dbReference>
<sequence>QTSYTPLSLPRTEPLITKEISFEFIQEFNGSNEHRQLQLLSSVHDTHQLWIFLSLNPTSYDCQTFIDELYQLTSNSLSIKQHLADKQDYRNQDQNYGSERAYVMNRNIPQFAYYENQNYIDGNQDYEVLNNNSSYTVLQPAAFQNINQANQMSQRSYTPFEQSRSLQPQRAMLYRHHLPMSHQINQLDMNHTSQTDMSTTTSSITIDPNVNNMANKMKIKDLRYAITHDLPPFIVKYDNEGNIDRRDLPSAMNAKLFIENHLRRQGVSFNGFALTRPVGKRLKLYVSNRDDYHKLMTTDEWPDICGSTHLKISVIKPSVIPSQFSLVIRNVPASISINKIQEDVNCSISSATNFRKLISKYGKKSIDYRFEVPDLNEYKAAVSQGVIGIGNVVRSITEYIPANRILYCTKCWKIGYRANDCNESVFKCKICLEDLLDGRHECSTNKKCAQCGGDHLSTALVCNINQQYREEVNEAVNQAIDNGILKATIVNNRLVPPNINNLNDYPMLNKIRPAPWSNVYTTTNNNNKVNNDTSLTLNNNSQQRQVLTTSLEDLEDKCRSVAKDTDKKIDSMCNLLMQVIPALASLFESLIINVIGPMIVNDNDKQQKLKECQQKFKGIIDPILVITKKFVVNNANVQEDVNNSYNQALTVTSDESMSGDQTNMSTPQGNG</sequence>
<organism evidence="3 4">
    <name type="scientific">Didymodactylos carnosus</name>
    <dbReference type="NCBI Taxonomy" id="1234261"/>
    <lineage>
        <taxon>Eukaryota</taxon>
        <taxon>Metazoa</taxon>
        <taxon>Spiralia</taxon>
        <taxon>Gnathifera</taxon>
        <taxon>Rotifera</taxon>
        <taxon>Eurotatoria</taxon>
        <taxon>Bdelloidea</taxon>
        <taxon>Philodinida</taxon>
        <taxon>Philodinidae</taxon>
        <taxon>Didymodactylos</taxon>
    </lineage>
</organism>
<dbReference type="EMBL" id="CAJNOK010021480">
    <property type="protein sequence ID" value="CAF1333040.1"/>
    <property type="molecule type" value="Genomic_DNA"/>
</dbReference>